<protein>
    <submittedName>
        <fullName evidence="2">Uncharacterized protein</fullName>
    </submittedName>
</protein>
<proteinExistence type="predicted"/>
<feature type="region of interest" description="Disordered" evidence="1">
    <location>
        <begin position="1"/>
        <end position="46"/>
    </location>
</feature>
<sequence>MFSQTQQFIHGQQSYQQAQQPEYLSYSDAQKPAPILDEEDEQDDDFDDYFTKNEKLEIELLTEAEQIQLENKTTRYLELINPLENKASYLRVVKWMKPLLKMIVKKEFS</sequence>
<keyword evidence="3" id="KW-1185">Reference proteome</keyword>
<evidence type="ECO:0000313" key="3">
    <source>
        <dbReference type="Proteomes" id="UP000039865"/>
    </source>
</evidence>
<dbReference type="Proteomes" id="UP000039865">
    <property type="component" value="Unassembled WGS sequence"/>
</dbReference>
<evidence type="ECO:0000256" key="1">
    <source>
        <dbReference type="SAM" id="MobiDB-lite"/>
    </source>
</evidence>
<feature type="compositionally biased region" description="Acidic residues" evidence="1">
    <location>
        <begin position="36"/>
        <end position="46"/>
    </location>
</feature>
<feature type="compositionally biased region" description="Polar residues" evidence="1">
    <location>
        <begin position="1"/>
        <end position="11"/>
    </location>
</feature>
<evidence type="ECO:0000313" key="2">
    <source>
        <dbReference type="EMBL" id="CDW87117.1"/>
    </source>
</evidence>
<dbReference type="EMBL" id="CCKQ01015296">
    <property type="protein sequence ID" value="CDW87117.1"/>
    <property type="molecule type" value="Genomic_DNA"/>
</dbReference>
<accession>A0A078B183</accession>
<name>A0A078B183_STYLE</name>
<gene>
    <name evidence="2" type="primary">Contig16598.g17673</name>
    <name evidence="2" type="ORF">STYLEM_16219</name>
</gene>
<dbReference type="InParanoid" id="A0A078B183"/>
<organism evidence="2 3">
    <name type="scientific">Stylonychia lemnae</name>
    <name type="common">Ciliate</name>
    <dbReference type="NCBI Taxonomy" id="5949"/>
    <lineage>
        <taxon>Eukaryota</taxon>
        <taxon>Sar</taxon>
        <taxon>Alveolata</taxon>
        <taxon>Ciliophora</taxon>
        <taxon>Intramacronucleata</taxon>
        <taxon>Spirotrichea</taxon>
        <taxon>Stichotrichia</taxon>
        <taxon>Sporadotrichida</taxon>
        <taxon>Oxytrichidae</taxon>
        <taxon>Stylonychinae</taxon>
        <taxon>Stylonychia</taxon>
    </lineage>
</organism>
<reference evidence="2 3" key="1">
    <citation type="submission" date="2014-06" db="EMBL/GenBank/DDBJ databases">
        <authorList>
            <person name="Swart Estienne"/>
        </authorList>
    </citation>
    <scope>NUCLEOTIDE SEQUENCE [LARGE SCALE GENOMIC DNA]</scope>
    <source>
        <strain evidence="2 3">130c</strain>
    </source>
</reference>
<dbReference type="AlphaFoldDB" id="A0A078B183"/>